<dbReference type="Pfam" id="PF13296">
    <property type="entry name" value="T6SS_Vgr"/>
    <property type="match status" value="1"/>
</dbReference>
<reference evidence="7" key="1">
    <citation type="journal article" date="2019" name="Int. J. Syst. Evol. Microbiol.">
        <title>The Global Catalogue of Microorganisms (GCM) 10K type strain sequencing project: providing services to taxonomists for standard genome sequencing and annotation.</title>
        <authorList>
            <consortium name="The Broad Institute Genomics Platform"/>
            <consortium name="The Broad Institute Genome Sequencing Center for Infectious Disease"/>
            <person name="Wu L."/>
            <person name="Ma J."/>
        </authorList>
    </citation>
    <scope>NUCLEOTIDE SEQUENCE [LARGE SCALE GENOMIC DNA]</scope>
    <source>
        <strain evidence="7">CCUG 43111</strain>
    </source>
</reference>
<comment type="caution">
    <text evidence="6">The sequence shown here is derived from an EMBL/GenBank/DDBJ whole genome shotgun (WGS) entry which is preliminary data.</text>
</comment>
<gene>
    <name evidence="6" type="ORF">ACFPQ5_17000</name>
</gene>
<dbReference type="InterPro" id="IPR006533">
    <property type="entry name" value="T6SS_Vgr_RhsGE"/>
</dbReference>
<proteinExistence type="inferred from homology"/>
<dbReference type="SUPFAM" id="SSF69255">
    <property type="entry name" value="gp5 N-terminal domain-like"/>
    <property type="match status" value="1"/>
</dbReference>
<evidence type="ECO:0000259" key="3">
    <source>
        <dbReference type="Pfam" id="PF04717"/>
    </source>
</evidence>
<name>A0ABW0MNZ6_9BURK</name>
<dbReference type="Gene3D" id="4.10.220.110">
    <property type="match status" value="1"/>
</dbReference>
<dbReference type="Pfam" id="PF05954">
    <property type="entry name" value="Phage_GPD"/>
    <property type="match status" value="1"/>
</dbReference>
<dbReference type="InterPro" id="IPR006531">
    <property type="entry name" value="Gp5/Vgr_OB"/>
</dbReference>
<feature type="domain" description="DUF2345" evidence="4">
    <location>
        <begin position="743"/>
        <end position="898"/>
    </location>
</feature>
<evidence type="ECO:0000313" key="7">
    <source>
        <dbReference type="Proteomes" id="UP001596101"/>
    </source>
</evidence>
<sequence length="932" mass="99192">MTSALVWQVTDVLQEFSSSTRLYELSVLDPSCGSGGMLVEAFAAVEAVQEPGWRDVIVLSTSAHLDQAALLGQTAALDISLADGSRARFTGDINEVAMLGSDGGLARYRLRIVPWIWRLGQVRNSRVWQDRNVIEIVDAVFSAYRPLARWRWSEETCAFMEQSLPRSYCCQYRETDLDFVQRLLAEEGLGWRCEQEADGLGLVLFADSTSLGAVPDDPSSPVRYHGVRSVEASDTVQALVARRRLHASLTTVLSYDYKAKGAVAANSPARLTQGKNLPLLESYDAPGQYAYANREQARRYADLRMQEQEARAALWEGRSTVRTLRAGTRLTVSDTPLGRFAEDAAFTVLRVASVGVNNMPPAARHALAELFGPIPELLEEALARDGFPNFAPAIAQARATGYANCFDAMPAELPWRPDSRQCIQPTARGAQSAIVIGADGNDQPNGADELYCDRLARVRIRYHWQDSEQASCWVRVAQRSAGGGMGSQFLPRIGQEVLVQFLENDIDRPIIVGALYNGQGEGGIAPTPGGQRTSDPASPFGQAHDHAPSGQGNLAGGNSPVWHGASADNAGHRNGAAQWGIRSKEFGGAGYTQLLFDDTDGQGRIQLRCTHASTELNLGHLIHAADNYRGSFRGLGAELRTDAYGAVRAGAGLLITSYKIQHSVGARDAAGELNAALTLLKQATQLAGTFSTAAQTHQTVALAAHLGAAKASSSALDDKSAPLKAMLASASGTSGKDSFGAADAGLPHFSDPLIAIAAQNGFAANAGQSLQLANGETVTVMSGQDTQFVTGGQMLVHSGQAIGMLSGAVKAGEGGLGLQLITAKDAIDIQAQADELKVQARDEINVISANAHIDWAAARRISLSTAGGANVTIEGGNITVQCPGKIKVHAGKKSFLPPKKINYKLPAFPQGVCIECLAKRAKQRSAFINKGS</sequence>
<dbReference type="Gene3D" id="2.40.50.230">
    <property type="entry name" value="Gp5 N-terminal domain"/>
    <property type="match status" value="1"/>
</dbReference>
<organism evidence="6 7">
    <name type="scientific">Massilia suwonensis</name>
    <dbReference type="NCBI Taxonomy" id="648895"/>
    <lineage>
        <taxon>Bacteria</taxon>
        <taxon>Pseudomonadati</taxon>
        <taxon>Pseudomonadota</taxon>
        <taxon>Betaproteobacteria</taxon>
        <taxon>Burkholderiales</taxon>
        <taxon>Oxalobacteraceae</taxon>
        <taxon>Telluria group</taxon>
        <taxon>Massilia</taxon>
    </lineage>
</organism>
<accession>A0ABW0MNZ6</accession>
<evidence type="ECO:0000259" key="5">
    <source>
        <dbReference type="Pfam" id="PF13296"/>
    </source>
</evidence>
<evidence type="ECO:0000313" key="6">
    <source>
        <dbReference type="EMBL" id="MFC5479899.1"/>
    </source>
</evidence>
<protein>
    <submittedName>
        <fullName evidence="6">Type VI secretion system Vgr family protein</fullName>
    </submittedName>
</protein>
<dbReference type="RefSeq" id="WP_379758228.1">
    <property type="nucleotide sequence ID" value="NZ_JBHSMR010000013.1"/>
</dbReference>
<keyword evidence="7" id="KW-1185">Reference proteome</keyword>
<dbReference type="NCBIfam" id="TIGR03361">
    <property type="entry name" value="VI_Rhs_Vgr"/>
    <property type="match status" value="1"/>
</dbReference>
<feature type="domain" description="Gp5/Type VI secretion system Vgr protein OB-fold" evidence="3">
    <location>
        <begin position="453"/>
        <end position="516"/>
    </location>
</feature>
<dbReference type="Gene3D" id="3.55.50.10">
    <property type="entry name" value="Baseplate protein-like domains"/>
    <property type="match status" value="1"/>
</dbReference>
<evidence type="ECO:0000256" key="2">
    <source>
        <dbReference type="SAM" id="MobiDB-lite"/>
    </source>
</evidence>
<dbReference type="Pfam" id="PF04717">
    <property type="entry name" value="Phage_base_V"/>
    <property type="match status" value="1"/>
</dbReference>
<dbReference type="InterPro" id="IPR018769">
    <property type="entry name" value="VgrG2_DUF2345"/>
</dbReference>
<comment type="similarity">
    <text evidence="1">Belongs to the VgrG protein family.</text>
</comment>
<dbReference type="Proteomes" id="UP001596101">
    <property type="component" value="Unassembled WGS sequence"/>
</dbReference>
<feature type="domain" description="Putative type VI secretion system Rhs element associated Vgr" evidence="5">
    <location>
        <begin position="584"/>
        <end position="694"/>
    </location>
</feature>
<evidence type="ECO:0000256" key="1">
    <source>
        <dbReference type="ARBA" id="ARBA00005558"/>
    </source>
</evidence>
<evidence type="ECO:0000259" key="4">
    <source>
        <dbReference type="Pfam" id="PF10106"/>
    </source>
</evidence>
<dbReference type="SUPFAM" id="SSF69279">
    <property type="entry name" value="Phage tail proteins"/>
    <property type="match status" value="2"/>
</dbReference>
<dbReference type="Gene3D" id="2.30.110.50">
    <property type="match status" value="1"/>
</dbReference>
<dbReference type="EMBL" id="JBHSMR010000013">
    <property type="protein sequence ID" value="MFC5479899.1"/>
    <property type="molecule type" value="Genomic_DNA"/>
</dbReference>
<dbReference type="Pfam" id="PF10106">
    <property type="entry name" value="DUF2345"/>
    <property type="match status" value="1"/>
</dbReference>
<feature type="region of interest" description="Disordered" evidence="2">
    <location>
        <begin position="522"/>
        <end position="569"/>
    </location>
</feature>
<dbReference type="InterPro" id="IPR028244">
    <property type="entry name" value="T6SS_Rhs_Vgr_dom"/>
</dbReference>
<dbReference type="InterPro" id="IPR037026">
    <property type="entry name" value="Vgr_OB-fold_dom_sf"/>
</dbReference>
<dbReference type="InterPro" id="IPR017847">
    <property type="entry name" value="T6SS_RhsGE_Vgr_subset"/>
</dbReference>
<dbReference type="NCBIfam" id="TIGR01646">
    <property type="entry name" value="vgr_GE"/>
    <property type="match status" value="1"/>
</dbReference>